<feature type="region of interest" description="Disordered" evidence="7">
    <location>
        <begin position="1252"/>
        <end position="1297"/>
    </location>
</feature>
<evidence type="ECO:0000256" key="7">
    <source>
        <dbReference type="SAM" id="MobiDB-lite"/>
    </source>
</evidence>
<feature type="repeat" description="WD" evidence="6">
    <location>
        <begin position="553"/>
        <end position="567"/>
    </location>
</feature>
<feature type="compositionally biased region" description="Basic and acidic residues" evidence="7">
    <location>
        <begin position="856"/>
        <end position="869"/>
    </location>
</feature>
<dbReference type="PROSITE" id="PS00678">
    <property type="entry name" value="WD_REPEATS_1"/>
    <property type="match status" value="1"/>
</dbReference>
<evidence type="ECO:0000313" key="8">
    <source>
        <dbReference type="EMBL" id="GHJ87416.1"/>
    </source>
</evidence>
<keyword evidence="1 6" id="KW-0853">WD repeat</keyword>
<dbReference type="InterPro" id="IPR001680">
    <property type="entry name" value="WD40_rpt"/>
</dbReference>
<feature type="repeat" description="WD" evidence="6">
    <location>
        <begin position="421"/>
        <end position="465"/>
    </location>
</feature>
<reference evidence="8" key="1">
    <citation type="submission" date="2020-07" db="EMBL/GenBank/DDBJ databases">
        <title>Draft Genome Sequence of a Deep-Sea Yeast, Naganishia (Cryptococcus) liquefaciens strain N6.</title>
        <authorList>
            <person name="Han Y.W."/>
            <person name="Kajitani R."/>
            <person name="Morimoto H."/>
            <person name="Parhat M."/>
            <person name="Tsubouchi H."/>
            <person name="Bakenova O."/>
            <person name="Ogata M."/>
            <person name="Argunhan B."/>
            <person name="Aoki R."/>
            <person name="Kajiwara S."/>
            <person name="Itoh T."/>
            <person name="Iwasaki H."/>
        </authorList>
    </citation>
    <scope>NUCLEOTIDE SEQUENCE</scope>
    <source>
        <strain evidence="8">N6</strain>
    </source>
</reference>
<dbReference type="InterPro" id="IPR036322">
    <property type="entry name" value="WD40_repeat_dom_sf"/>
</dbReference>
<feature type="region of interest" description="Disordered" evidence="7">
    <location>
        <begin position="241"/>
        <end position="262"/>
    </location>
</feature>
<keyword evidence="5" id="KW-0862">Zinc</keyword>
<dbReference type="Proteomes" id="UP000620104">
    <property type="component" value="Unassembled WGS sequence"/>
</dbReference>
<feature type="compositionally biased region" description="Polar residues" evidence="7">
    <location>
        <begin position="936"/>
        <end position="947"/>
    </location>
</feature>
<gene>
    <name evidence="8" type="ORF">NliqN6_3818</name>
</gene>
<feature type="compositionally biased region" description="Polar residues" evidence="7">
    <location>
        <begin position="1274"/>
        <end position="1285"/>
    </location>
</feature>
<dbReference type="GO" id="GO:1904263">
    <property type="term" value="P:positive regulation of TORC1 signaling"/>
    <property type="evidence" value="ECO:0007669"/>
    <property type="project" value="TreeGrafter"/>
</dbReference>
<feature type="region of interest" description="Disordered" evidence="7">
    <location>
        <begin position="305"/>
        <end position="333"/>
    </location>
</feature>
<dbReference type="EMBL" id="BLZA01000021">
    <property type="protein sequence ID" value="GHJ87416.1"/>
    <property type="molecule type" value="Genomic_DNA"/>
</dbReference>
<feature type="region of interest" description="Disordered" evidence="7">
    <location>
        <begin position="202"/>
        <end position="225"/>
    </location>
</feature>
<evidence type="ECO:0000256" key="2">
    <source>
        <dbReference type="ARBA" id="ARBA00022723"/>
    </source>
</evidence>
<feature type="compositionally biased region" description="Polar residues" evidence="7">
    <location>
        <begin position="56"/>
        <end position="65"/>
    </location>
</feature>
<protein>
    <recommendedName>
        <fullName evidence="10">WD40 repeat domain-containing protein</fullName>
    </recommendedName>
</protein>
<sequence length="1317" mass="141706">MNRLTSAFSGVVSGTSIVSSDKADAISIQSSRHGNTDRSATLAPEIAGHGRKSDIASATSDSVAPSPTEADFPLEYSGAQTRRTADGQHVEGSGLEYMYDDPRRPYYCQNLSPSRTSWHYPSGSTSSSSNNAQSSTNPSNDARRSTGIPSARSLAAGSSAITSSSGYSKTGSQGSSVPSSSYEEVDNALPFSHGGHYKNSSSFASSAGVHTDSDSGKLLVSSNRPYTGPDRYVKTLLTYPTAPPVSRRNNRGGGKTGPAILGQADRPLSLKSMAKGPEGSNRVAVAANDALRILAITSPLPPAISGKPVSSSPLAQEEASAQSEFTSTSGPRVVAHGAGGARIEEVVNLWKGVPTGSVAKVVNHVDWGVGGEARNKFFHDSLQQSLISRVSAMSNKILTACSNGNFMIFDAEKNRFEREVSAGHSRAMLCLLMSKTTTQGHRLLTGGADGYAKLWDLRQAKNPALMSVRHPSPIVSLAFGPPGIENASASNSYILGLENGSIFRYEWRMASRSVGRITAAHGAKAVMALEWKESGVGDREAAGGHGIGFGGWLASGGLDRTVKIWDMTAVEMPTFPYHTIHTPHPVRRIAWRPGHDTEIAVVSIPTTAPTGGTSTPVQESKNIEDDTAPGQMDESRLEVWDVRRGHVAKYILGKASRFGETGAVTDLIWPDGDAIQTCYSNGAVAQHDIRSHIRPLDHLPRQAIGWSPQGEITMALDRWVVGEIPFDDIKPEFTDQALPFSRKAVSDPDFATRQSTITLSSAPLSDEIYQYLAHTYRMAPGEDIAETCEWNANCASEVEEYEHQRLWLLVKQLFQRQQELPVPNVDGRVGAITPLSANTTGDQKPSIDSAPPVVDARNRSPVEFERSEGPADDVEDDAKDKKTSPEIKKPQQAMTMADLRSSNNQKRRSSSSSSSSGSDSPSYDDATRTPMPGNAQLGSLTPSIQDSHLSDSTAFRFGALPSGKNSTSGSMRSPLALALAKLPNVSGSDGDEDALSQYASSRSTRPSVPIARPSLYQTKEDYNKSETASTVRVSPSLNPAISRRPSDMISLPMATMTIPQTAEEKRKEARRLRVFQSWRVFHVDILRKAYTATLEQGEVQTACAIYLVAGHVLGLSDQDGQMVVEAYLDQLERRRLSGVAASIRQSYAGTRNQTLSETVFQSRCGRCRKSVEFEGNNATWFCESCKAALITCVICHLPVKGLFTGCSKCAHGGHEACMRNVEVRNSPRYSFDRRAQVRRAMSLSPFNNWRQNVTPGKRYGSPTGTDIRVDEQVSSRGGPPSSTGDGDQDSDWEGATSTWEANPQSCVTGCGCVCNGC</sequence>
<feature type="region of interest" description="Disordered" evidence="7">
    <location>
        <begin position="985"/>
        <end position="1029"/>
    </location>
</feature>
<evidence type="ECO:0000313" key="9">
    <source>
        <dbReference type="Proteomes" id="UP000620104"/>
    </source>
</evidence>
<feature type="compositionally biased region" description="Low complexity" evidence="7">
    <location>
        <begin position="153"/>
        <end position="181"/>
    </location>
</feature>
<dbReference type="Gene3D" id="2.130.10.10">
    <property type="entry name" value="YVTN repeat-like/Quinoprotein amine dehydrogenase"/>
    <property type="match status" value="1"/>
</dbReference>
<feature type="region of interest" description="Disordered" evidence="7">
    <location>
        <begin position="605"/>
        <end position="632"/>
    </location>
</feature>
<evidence type="ECO:0000256" key="4">
    <source>
        <dbReference type="ARBA" id="ARBA00022771"/>
    </source>
</evidence>
<dbReference type="OrthoDB" id="2591669at2759"/>
<organism evidence="8 9">
    <name type="scientific">Naganishia liquefaciens</name>
    <dbReference type="NCBI Taxonomy" id="104408"/>
    <lineage>
        <taxon>Eukaryota</taxon>
        <taxon>Fungi</taxon>
        <taxon>Dikarya</taxon>
        <taxon>Basidiomycota</taxon>
        <taxon>Agaricomycotina</taxon>
        <taxon>Tremellomycetes</taxon>
        <taxon>Filobasidiales</taxon>
        <taxon>Filobasidiaceae</taxon>
        <taxon>Naganishia</taxon>
    </lineage>
</organism>
<dbReference type="GO" id="GO:0008270">
    <property type="term" value="F:zinc ion binding"/>
    <property type="evidence" value="ECO:0007669"/>
    <property type="project" value="UniProtKB-KW"/>
</dbReference>
<proteinExistence type="predicted"/>
<dbReference type="InterPro" id="IPR019775">
    <property type="entry name" value="WD40_repeat_CS"/>
</dbReference>
<dbReference type="PANTHER" id="PTHR46200:SF1">
    <property type="entry name" value="GATOR COMPLEX PROTEIN WDR24"/>
    <property type="match status" value="1"/>
</dbReference>
<accession>A0A8H3YH90</accession>
<feature type="compositionally biased region" description="Polar residues" evidence="7">
    <location>
        <begin position="997"/>
        <end position="1006"/>
    </location>
</feature>
<dbReference type="SMART" id="SM00320">
    <property type="entry name" value="WD40"/>
    <property type="match status" value="3"/>
</dbReference>
<feature type="compositionally biased region" description="Low complexity" evidence="7">
    <location>
        <begin position="122"/>
        <end position="140"/>
    </location>
</feature>
<name>A0A8H3YH90_9TREE</name>
<evidence type="ECO:0000256" key="6">
    <source>
        <dbReference type="PROSITE-ProRule" id="PRU00221"/>
    </source>
</evidence>
<dbReference type="Pfam" id="PF00400">
    <property type="entry name" value="WD40"/>
    <property type="match status" value="2"/>
</dbReference>
<keyword evidence="4" id="KW-0863">Zinc-finger</keyword>
<dbReference type="InterPro" id="IPR037590">
    <property type="entry name" value="WDR24"/>
</dbReference>
<comment type="caution">
    <text evidence="8">The sequence shown here is derived from an EMBL/GenBank/DDBJ whole genome shotgun (WGS) entry which is preliminary data.</text>
</comment>
<feature type="region of interest" description="Disordered" evidence="7">
    <location>
        <begin position="117"/>
        <end position="182"/>
    </location>
</feature>
<feature type="compositionally biased region" description="Basic and acidic residues" evidence="7">
    <location>
        <begin position="878"/>
        <end position="889"/>
    </location>
</feature>
<dbReference type="PANTHER" id="PTHR46200">
    <property type="entry name" value="GATOR COMPLEX PROTEIN WDR24"/>
    <property type="match status" value="1"/>
</dbReference>
<evidence type="ECO:0000256" key="3">
    <source>
        <dbReference type="ARBA" id="ARBA00022737"/>
    </source>
</evidence>
<keyword evidence="2" id="KW-0479">Metal-binding</keyword>
<feature type="region of interest" description="Disordered" evidence="7">
    <location>
        <begin position="47"/>
        <end position="101"/>
    </location>
</feature>
<dbReference type="SUPFAM" id="SSF50978">
    <property type="entry name" value="WD40 repeat-like"/>
    <property type="match status" value="1"/>
</dbReference>
<dbReference type="GO" id="GO:0061700">
    <property type="term" value="C:GATOR2 complex"/>
    <property type="evidence" value="ECO:0007669"/>
    <property type="project" value="TreeGrafter"/>
</dbReference>
<dbReference type="PROSITE" id="PS50082">
    <property type="entry name" value="WD_REPEATS_2"/>
    <property type="match status" value="2"/>
</dbReference>
<evidence type="ECO:0000256" key="5">
    <source>
        <dbReference type="ARBA" id="ARBA00022833"/>
    </source>
</evidence>
<feature type="region of interest" description="Disordered" evidence="7">
    <location>
        <begin position="827"/>
        <end position="947"/>
    </location>
</feature>
<dbReference type="InterPro" id="IPR015943">
    <property type="entry name" value="WD40/YVTN_repeat-like_dom_sf"/>
</dbReference>
<feature type="compositionally biased region" description="Polar residues" evidence="7">
    <location>
        <begin position="308"/>
        <end position="330"/>
    </location>
</feature>
<feature type="compositionally biased region" description="Low complexity" evidence="7">
    <location>
        <begin position="605"/>
        <end position="616"/>
    </location>
</feature>
<dbReference type="GO" id="GO:0016239">
    <property type="term" value="P:positive regulation of macroautophagy"/>
    <property type="evidence" value="ECO:0007669"/>
    <property type="project" value="TreeGrafter"/>
</dbReference>
<evidence type="ECO:0000256" key="1">
    <source>
        <dbReference type="ARBA" id="ARBA00022574"/>
    </source>
</evidence>
<evidence type="ECO:0008006" key="10">
    <source>
        <dbReference type="Google" id="ProtNLM"/>
    </source>
</evidence>
<dbReference type="GO" id="GO:0005829">
    <property type="term" value="C:cytosol"/>
    <property type="evidence" value="ECO:0007669"/>
    <property type="project" value="TreeGrafter"/>
</dbReference>
<keyword evidence="9" id="KW-1185">Reference proteome</keyword>
<feature type="compositionally biased region" description="Low complexity" evidence="7">
    <location>
        <begin position="900"/>
        <end position="921"/>
    </location>
</feature>
<keyword evidence="3" id="KW-0677">Repeat</keyword>
<dbReference type="GO" id="GO:0005774">
    <property type="term" value="C:vacuolar membrane"/>
    <property type="evidence" value="ECO:0007669"/>
    <property type="project" value="TreeGrafter"/>
</dbReference>